<accession>A0A6I2TVI3</accession>
<sequence>MKDERKDKFVDALTNAKGIIYLACEAVGISRQTYYNWRKSDEVFREAVDEVLETQVDWVENKLLDLINAGDTTATIFYLKTKGKKRGYSDKAQPKEEDHKDPVATDAIAMLPGPVLTPSEKDNKRIENRIKSKKNYIIKLLKKQGKYSAELTYQVEITAQLLVRTEILADEIFSEGHKVVNVEYSREGNERLSTNPQEKLYLDLLRQSQKALQALGMNTEGKERKSDEDSFTSLMSEFRDDS</sequence>
<dbReference type="EMBL" id="VUNF01000015">
    <property type="protein sequence ID" value="MST77771.1"/>
    <property type="molecule type" value="Genomic_DNA"/>
</dbReference>
<organism evidence="2 3">
    <name type="scientific">Segatella copri</name>
    <dbReference type="NCBI Taxonomy" id="165179"/>
    <lineage>
        <taxon>Bacteria</taxon>
        <taxon>Pseudomonadati</taxon>
        <taxon>Bacteroidota</taxon>
        <taxon>Bacteroidia</taxon>
        <taxon>Bacteroidales</taxon>
        <taxon>Prevotellaceae</taxon>
        <taxon>Segatella</taxon>
    </lineage>
</organism>
<protein>
    <recommendedName>
        <fullName evidence="4">Homeodomain phBC6A51-type domain-containing protein</fullName>
    </recommendedName>
</protein>
<dbReference type="RefSeq" id="WP_154481197.1">
    <property type="nucleotide sequence ID" value="NZ_VUNF01000015.1"/>
</dbReference>
<dbReference type="Gene3D" id="1.10.10.60">
    <property type="entry name" value="Homeodomain-like"/>
    <property type="match status" value="1"/>
</dbReference>
<evidence type="ECO:0008006" key="4">
    <source>
        <dbReference type="Google" id="ProtNLM"/>
    </source>
</evidence>
<name>A0A6I2TVI3_9BACT</name>
<comment type="caution">
    <text evidence="2">The sequence shown here is derived from an EMBL/GenBank/DDBJ whole genome shotgun (WGS) entry which is preliminary data.</text>
</comment>
<reference evidence="2 3" key="1">
    <citation type="submission" date="2019-08" db="EMBL/GenBank/DDBJ databases">
        <title>In-depth cultivation of the pig gut microbiome towards novel bacterial diversity and tailored functional studies.</title>
        <authorList>
            <person name="Wylensek D."/>
            <person name="Hitch T.C.A."/>
            <person name="Clavel T."/>
        </authorList>
    </citation>
    <scope>NUCLEOTIDE SEQUENCE [LARGE SCALE GENOMIC DNA]</scope>
    <source>
        <strain evidence="2 3">LKV-178-WT-2C</strain>
    </source>
</reference>
<evidence type="ECO:0000313" key="2">
    <source>
        <dbReference type="EMBL" id="MST77771.1"/>
    </source>
</evidence>
<gene>
    <name evidence="2" type="ORF">FYJ72_08775</name>
</gene>
<dbReference type="Proteomes" id="UP000450161">
    <property type="component" value="Unassembled WGS sequence"/>
</dbReference>
<evidence type="ECO:0000256" key="1">
    <source>
        <dbReference type="SAM" id="MobiDB-lite"/>
    </source>
</evidence>
<evidence type="ECO:0000313" key="3">
    <source>
        <dbReference type="Proteomes" id="UP000450161"/>
    </source>
</evidence>
<dbReference type="AlphaFoldDB" id="A0A6I2TVI3"/>
<feature type="region of interest" description="Disordered" evidence="1">
    <location>
        <begin position="216"/>
        <end position="242"/>
    </location>
</feature>
<proteinExistence type="predicted"/>